<evidence type="ECO:0000259" key="2">
    <source>
        <dbReference type="Pfam" id="PF03629"/>
    </source>
</evidence>
<gene>
    <name evidence="3" type="ORF">H8S67_11130</name>
</gene>
<accession>A0ABR7CCD6</accession>
<organism evidence="3 4">
    <name type="scientific">Bacteroides difficilis</name>
    <dbReference type="NCBI Taxonomy" id="2763021"/>
    <lineage>
        <taxon>Bacteria</taxon>
        <taxon>Pseudomonadati</taxon>
        <taxon>Bacteroidota</taxon>
        <taxon>Bacteroidia</taxon>
        <taxon>Bacteroidales</taxon>
        <taxon>Bacteroidaceae</taxon>
        <taxon>Bacteroides</taxon>
    </lineage>
</organism>
<evidence type="ECO:0000313" key="4">
    <source>
        <dbReference type="Proteomes" id="UP000600600"/>
    </source>
</evidence>
<name>A0ABR7CCD6_9BACE</name>
<dbReference type="InterPro" id="IPR036514">
    <property type="entry name" value="SGNH_hydro_sf"/>
</dbReference>
<dbReference type="SUPFAM" id="SSF49785">
    <property type="entry name" value="Galactose-binding domain-like"/>
    <property type="match status" value="1"/>
</dbReference>
<comment type="caution">
    <text evidence="3">The sequence shown here is derived from an EMBL/GenBank/DDBJ whole genome shotgun (WGS) entry which is preliminary data.</text>
</comment>
<evidence type="ECO:0000256" key="1">
    <source>
        <dbReference type="ARBA" id="ARBA00022801"/>
    </source>
</evidence>
<keyword evidence="1" id="KW-0378">Hydrolase</keyword>
<dbReference type="PANTHER" id="PTHR22901:SF0">
    <property type="entry name" value="SIALATE O-ACETYLESTERASE"/>
    <property type="match status" value="1"/>
</dbReference>
<dbReference type="InterPro" id="IPR008979">
    <property type="entry name" value="Galactose-bd-like_sf"/>
</dbReference>
<protein>
    <submittedName>
        <fullName evidence="3">Sialate O-acetylesterase</fullName>
    </submittedName>
</protein>
<evidence type="ECO:0000313" key="3">
    <source>
        <dbReference type="EMBL" id="MBC5605219.1"/>
    </source>
</evidence>
<dbReference type="EMBL" id="JACOOE010000005">
    <property type="protein sequence ID" value="MBC5605219.1"/>
    <property type="molecule type" value="Genomic_DNA"/>
</dbReference>
<dbReference type="Gene3D" id="3.40.50.1110">
    <property type="entry name" value="SGNH hydrolase"/>
    <property type="match status" value="2"/>
</dbReference>
<dbReference type="InterPro" id="IPR039329">
    <property type="entry name" value="SIAE"/>
</dbReference>
<sequence length="646" mass="73394">MKSKIISFLFIAFISFLHSEAKVKLATVLSDGMVLQRDKPIKIWGTADAGERIIIEFRKKQYETTASLNGKWQTELIATKAGGPFEMKVNNLLIKDIFVGDVWLCSGQSNMELTAARVMDRFGDEICTDENEMIRYVKTPYGNNVNKPQDDISQMHWVSLNRKTAPSFSALAYFFAKEMWEETKVPIGIINSSWGGSSIEAWMSEDALQNFSEQLRERDIYKSDEYRKLCNQASSLMSKFWSESLYQGDKGLNDSIRWYSPEYVDSNWQEVNVFSTSLGTINNHPIRGSHWFRQEVMLTSEQAVQPAVLRLGCLIDADSVYVNGIFVGTTAYQYPPRIYPIPSSVLKVGKNQITIRLISSGRPAFINDKPYCLAWKNDTIHLSAIWKYRTGCEMPPKAPSISFQNVPTGMYNSMINPLRKLSFKGVLWYQGESNTGRPDKYEALLTSMIQDWRDKLENKDLPFFIVQLANFMQTHSQPINSNWAALREAQRKVTLKVPNTALAVAIDLGEWNDIHPLNKKDLAKRIALLAKKMVYGHKNIVYNGPICSSMSVEGTKVILSFKTGTNDLLQVSELKGFTIAGDNGHFYWAKAQIIDGNKVLVWSDKVPRPIKVRYAWDDNPKDANLKNKLGLPASPFEMEKQTRTLP</sequence>
<reference evidence="3 4" key="1">
    <citation type="submission" date="2020-08" db="EMBL/GenBank/DDBJ databases">
        <title>Genome public.</title>
        <authorList>
            <person name="Liu C."/>
            <person name="Sun Q."/>
        </authorList>
    </citation>
    <scope>NUCLEOTIDE SEQUENCE [LARGE SCALE GENOMIC DNA]</scope>
    <source>
        <strain evidence="3 4">M27</strain>
    </source>
</reference>
<feature type="domain" description="Sialate O-acetylesterase" evidence="2">
    <location>
        <begin position="408"/>
        <end position="519"/>
    </location>
</feature>
<proteinExistence type="predicted"/>
<keyword evidence="4" id="KW-1185">Reference proteome</keyword>
<dbReference type="PANTHER" id="PTHR22901">
    <property type="entry name" value="SIALATE O-ACETYLESTERASE"/>
    <property type="match status" value="1"/>
</dbReference>
<dbReference type="SUPFAM" id="SSF52266">
    <property type="entry name" value="SGNH hydrolase"/>
    <property type="match status" value="1"/>
</dbReference>
<dbReference type="RefSeq" id="WP_186967330.1">
    <property type="nucleotide sequence ID" value="NZ_JACOOE010000005.1"/>
</dbReference>
<dbReference type="InterPro" id="IPR005181">
    <property type="entry name" value="SASA"/>
</dbReference>
<feature type="domain" description="Sialate O-acetylesterase" evidence="2">
    <location>
        <begin position="100"/>
        <end position="213"/>
    </location>
</feature>
<dbReference type="Proteomes" id="UP000600600">
    <property type="component" value="Unassembled WGS sequence"/>
</dbReference>
<dbReference type="Pfam" id="PF03629">
    <property type="entry name" value="SASA"/>
    <property type="match status" value="2"/>
</dbReference>